<dbReference type="PANTHER" id="PTHR42698:SF1">
    <property type="entry name" value="GTPASE ERA, MITOCHONDRIAL"/>
    <property type="match status" value="1"/>
</dbReference>
<dbReference type="Gene3D" id="3.40.50.300">
    <property type="entry name" value="P-loop containing nucleotide triphosphate hydrolases"/>
    <property type="match status" value="1"/>
</dbReference>
<dbReference type="GO" id="GO:0005525">
    <property type="term" value="F:GTP binding"/>
    <property type="evidence" value="ECO:0007669"/>
    <property type="project" value="InterPro"/>
</dbReference>
<dbReference type="CDD" id="cd00882">
    <property type="entry name" value="Ras_like_GTPase"/>
    <property type="match status" value="1"/>
</dbReference>
<evidence type="ECO:0000259" key="2">
    <source>
        <dbReference type="Pfam" id="PF00350"/>
    </source>
</evidence>
<dbReference type="InterPro" id="IPR005662">
    <property type="entry name" value="GTPase_Era-like"/>
</dbReference>
<feature type="compositionally biased region" description="Basic and acidic residues" evidence="1">
    <location>
        <begin position="596"/>
        <end position="615"/>
    </location>
</feature>
<gene>
    <name evidence="3" type="ORF">JAV76_08590</name>
</gene>
<sequence length="662" mass="69074">MPDGARAPARPGDAVLDGVAGLVRALRDLRAHVEATRFSLETVSAPRARRERAAVLDQLDDYLLPRLEAQGAPLLAVVGGSTGAGKSTLVNSLLGQHVTIPGALRPTTRSPVLVHHPDDAVWFDSSRVFPHLAREVPGSGPVPPPPSSGSAVPAGSRTADEPARSLRLVANEALPPGLALLDAPDVDSVVVGNRELAAQLLAAADLWVFVTTASRYADAVPWDMLHDAAGRRAQVAIVVDRVDPGAEVVRDHLRGMLAEHGLASAPVFLVPESTLVDGMLPESAVAPLSRWLTDVGGDATARDAVISATRDGVVDDLAGRAMSVADAAESQTHTEASLRSSVVATHAEALDEVTDALSDGSLLRGEVLARWQDFVGTGDLMRSVETKVGVLRDRVTGFFRGRPAAAPRVVQAVSSSLEAIVHDAVDRAAGRTYREWSLDPAGVALLGGLELSRASADLRPELAAQVRAWQADVLALVADRGADKRGRARLLAVGVNGLGAALMVVVFAQTGGLTGAEVGIAGGSAVLAQRLLEAVFGDEAVRSLARDAQTALLARVSTVLAGHAARYTDRLDALELPQDAGRHVRLAAQAVQVAASRERDGRAPVTRPADEDRTGRTGALRGATLDVVDDPYGPAGTATSGDVPDGSPRRGLWRRLLGKADR</sequence>
<dbReference type="InterPro" id="IPR027417">
    <property type="entry name" value="P-loop_NTPase"/>
</dbReference>
<protein>
    <submittedName>
        <fullName evidence="3">ABC transporter</fullName>
    </submittedName>
</protein>
<dbReference type="GO" id="GO:0000028">
    <property type="term" value="P:ribosomal small subunit assembly"/>
    <property type="evidence" value="ECO:0007669"/>
    <property type="project" value="TreeGrafter"/>
</dbReference>
<name>A0A934I8G6_9MICO</name>
<dbReference type="Pfam" id="PF00350">
    <property type="entry name" value="Dynamin_N"/>
    <property type="match status" value="1"/>
</dbReference>
<dbReference type="PANTHER" id="PTHR42698">
    <property type="entry name" value="GTPASE ERA"/>
    <property type="match status" value="1"/>
</dbReference>
<keyword evidence="4" id="KW-1185">Reference proteome</keyword>
<comment type="caution">
    <text evidence="3">The sequence shown here is derived from an EMBL/GenBank/DDBJ whole genome shotgun (WGS) entry which is preliminary data.</text>
</comment>
<feature type="region of interest" description="Disordered" evidence="1">
    <location>
        <begin position="595"/>
        <end position="652"/>
    </location>
</feature>
<dbReference type="EMBL" id="JAEINH010000006">
    <property type="protein sequence ID" value="MBI9115067.1"/>
    <property type="molecule type" value="Genomic_DNA"/>
</dbReference>
<dbReference type="Proteomes" id="UP000602087">
    <property type="component" value="Unassembled WGS sequence"/>
</dbReference>
<dbReference type="InterPro" id="IPR045063">
    <property type="entry name" value="Dynamin_N"/>
</dbReference>
<dbReference type="GO" id="GO:0019843">
    <property type="term" value="F:rRNA binding"/>
    <property type="evidence" value="ECO:0007669"/>
    <property type="project" value="TreeGrafter"/>
</dbReference>
<dbReference type="GO" id="GO:0005829">
    <property type="term" value="C:cytosol"/>
    <property type="evidence" value="ECO:0007669"/>
    <property type="project" value="TreeGrafter"/>
</dbReference>
<evidence type="ECO:0000256" key="1">
    <source>
        <dbReference type="SAM" id="MobiDB-lite"/>
    </source>
</evidence>
<organism evidence="3 4">
    <name type="scientific">Sanguibacter suaedae</name>
    <dbReference type="NCBI Taxonomy" id="2795737"/>
    <lineage>
        <taxon>Bacteria</taxon>
        <taxon>Bacillati</taxon>
        <taxon>Actinomycetota</taxon>
        <taxon>Actinomycetes</taxon>
        <taxon>Micrococcales</taxon>
        <taxon>Sanguibacteraceae</taxon>
        <taxon>Sanguibacter</taxon>
    </lineage>
</organism>
<dbReference type="GO" id="GO:0043024">
    <property type="term" value="F:ribosomal small subunit binding"/>
    <property type="evidence" value="ECO:0007669"/>
    <property type="project" value="TreeGrafter"/>
</dbReference>
<reference evidence="3" key="1">
    <citation type="submission" date="2020-12" db="EMBL/GenBank/DDBJ databases">
        <title>Sanguibacter suaedae sp. nov., isolated from Suaeda aralocaspica.</title>
        <authorList>
            <person name="Ma Q."/>
        </authorList>
    </citation>
    <scope>NUCLEOTIDE SEQUENCE</scope>
    <source>
        <strain evidence="3">YZGR15</strain>
    </source>
</reference>
<proteinExistence type="predicted"/>
<evidence type="ECO:0000313" key="3">
    <source>
        <dbReference type="EMBL" id="MBI9115067.1"/>
    </source>
</evidence>
<evidence type="ECO:0000313" key="4">
    <source>
        <dbReference type="Proteomes" id="UP000602087"/>
    </source>
</evidence>
<feature type="region of interest" description="Disordered" evidence="1">
    <location>
        <begin position="134"/>
        <end position="161"/>
    </location>
</feature>
<dbReference type="AlphaFoldDB" id="A0A934I8G6"/>
<accession>A0A934I8G6</accession>
<dbReference type="SUPFAM" id="SSF52540">
    <property type="entry name" value="P-loop containing nucleoside triphosphate hydrolases"/>
    <property type="match status" value="1"/>
</dbReference>
<feature type="domain" description="Dynamin N-terminal" evidence="2">
    <location>
        <begin position="77"/>
        <end position="239"/>
    </location>
</feature>
<dbReference type="RefSeq" id="WP_198733634.1">
    <property type="nucleotide sequence ID" value="NZ_JAEINH010000006.1"/>
</dbReference>